<dbReference type="EMBL" id="FMAH01000043">
    <property type="protein sequence ID" value="SCB44345.1"/>
    <property type="molecule type" value="Genomic_DNA"/>
</dbReference>
<evidence type="ECO:0000256" key="6">
    <source>
        <dbReference type="ARBA" id="ARBA00023277"/>
    </source>
</evidence>
<accession>A0A1C3WWL6</accession>
<dbReference type="Pfam" id="PF07005">
    <property type="entry name" value="SBD_N"/>
    <property type="match status" value="1"/>
</dbReference>
<dbReference type="OrthoDB" id="7686359at2"/>
<name>A0A1C3WWL6_9HYPH</name>
<sequence length="444" mass="46869">MTAPLISYYGDDFTGSTDVMEALASNGVATVLFLGVPSSEMRGRFKECQAIGIAGTSRSETPEWMQSHLTPAFEWLKSLGASICHYKVCSTFDSSPKIGNIGKAIEIGRGVFDQSTVPVIVGAPQLKRYTAFGNLFAAYQGRTFRIDRHPVMSRHPVTPMHEADLVRHLAMQTEVPVALADSTVITAPDADDRIDELVATDAGILMIDVNSADTQLAAGRQMLRVTGKVGTFVAGSSGVEYAIVRALQEQGELKAGAGFADVGAVDRLAVVSGSVSPTTERQIRTALEQGFDAVAVDPLALATSQGTQAVQAAVAAGREKLRNGRSVIVHTALGPSSDVGKALQDVPDARHRLSRALGTILRQLVEAEGLKRAVIAGGDTSSHALTELRVEALTTLLPLPQTPGSPLCVAHGTYVPTDGLQIALKGGQIGTDGYFAQIRNGRRS</sequence>
<dbReference type="InterPro" id="IPR010737">
    <property type="entry name" value="4-carb_acid_sugar_kinase_N"/>
</dbReference>
<dbReference type="AlphaFoldDB" id="A0A1C3WWL6"/>
<dbReference type="Proteomes" id="UP000199435">
    <property type="component" value="Unassembled WGS sequence"/>
</dbReference>
<dbReference type="InterPro" id="IPR031475">
    <property type="entry name" value="NBD_C"/>
</dbReference>
<feature type="domain" description="Four-carbon acid sugar kinase nucleotide binding" evidence="8">
    <location>
        <begin position="269"/>
        <end position="435"/>
    </location>
</feature>
<keyword evidence="5" id="KW-0067">ATP-binding</keyword>
<organism evidence="9 10">
    <name type="scientific">Rhizobium miluonense</name>
    <dbReference type="NCBI Taxonomy" id="411945"/>
    <lineage>
        <taxon>Bacteria</taxon>
        <taxon>Pseudomonadati</taxon>
        <taxon>Pseudomonadota</taxon>
        <taxon>Alphaproteobacteria</taxon>
        <taxon>Hyphomicrobiales</taxon>
        <taxon>Rhizobiaceae</taxon>
        <taxon>Rhizobium/Agrobacterium group</taxon>
        <taxon>Rhizobium</taxon>
    </lineage>
</organism>
<comment type="similarity">
    <text evidence="1">Belongs to the four-carbon acid sugar kinase family.</text>
</comment>
<dbReference type="GO" id="GO:0016301">
    <property type="term" value="F:kinase activity"/>
    <property type="evidence" value="ECO:0007669"/>
    <property type="project" value="UniProtKB-KW"/>
</dbReference>
<keyword evidence="4" id="KW-0418">Kinase</keyword>
<keyword evidence="3" id="KW-0547">Nucleotide-binding</keyword>
<dbReference type="Gene3D" id="3.40.50.10840">
    <property type="entry name" value="Putative sugar-binding, N-terminal domain"/>
    <property type="match status" value="1"/>
</dbReference>
<dbReference type="SUPFAM" id="SSF142764">
    <property type="entry name" value="YgbK-like"/>
    <property type="match status" value="1"/>
</dbReference>
<protein>
    <submittedName>
        <fullName evidence="9">Uncharacterized conserved protein YgbK, DUF1537 family</fullName>
    </submittedName>
</protein>
<evidence type="ECO:0000256" key="4">
    <source>
        <dbReference type="ARBA" id="ARBA00022777"/>
    </source>
</evidence>
<keyword evidence="2" id="KW-0808">Transferase</keyword>
<reference evidence="10" key="1">
    <citation type="submission" date="2016-08" db="EMBL/GenBank/DDBJ databases">
        <authorList>
            <person name="Varghese N."/>
            <person name="Submissions Spin"/>
        </authorList>
    </citation>
    <scope>NUCLEOTIDE SEQUENCE [LARGE SCALE GENOMIC DNA]</scope>
    <source>
        <strain evidence="10">HAMBI 2971</strain>
    </source>
</reference>
<dbReference type="GO" id="GO:0005524">
    <property type="term" value="F:ATP binding"/>
    <property type="evidence" value="ECO:0007669"/>
    <property type="project" value="UniProtKB-KW"/>
</dbReference>
<dbReference type="STRING" id="411945.GA0061102_104344"/>
<dbReference type="InterPro" id="IPR042213">
    <property type="entry name" value="NBD_C_sf"/>
</dbReference>
<proteinExistence type="inferred from homology"/>
<feature type="domain" description="Four-carbon acid sugar kinase N-terminal" evidence="7">
    <location>
        <begin position="7"/>
        <end position="242"/>
    </location>
</feature>
<evidence type="ECO:0000313" key="10">
    <source>
        <dbReference type="Proteomes" id="UP000199435"/>
    </source>
</evidence>
<keyword evidence="10" id="KW-1185">Reference proteome</keyword>
<dbReference type="Gene3D" id="3.40.980.20">
    <property type="entry name" value="Four-carbon acid sugar kinase, nucleotide binding domain"/>
    <property type="match status" value="1"/>
</dbReference>
<dbReference type="RefSeq" id="WP_092854714.1">
    <property type="nucleotide sequence ID" value="NZ_FMAH01000043.1"/>
</dbReference>
<evidence type="ECO:0000259" key="8">
    <source>
        <dbReference type="Pfam" id="PF17042"/>
    </source>
</evidence>
<evidence type="ECO:0000256" key="5">
    <source>
        <dbReference type="ARBA" id="ARBA00022840"/>
    </source>
</evidence>
<evidence type="ECO:0000259" key="7">
    <source>
        <dbReference type="Pfam" id="PF07005"/>
    </source>
</evidence>
<dbReference type="InterPro" id="IPR037051">
    <property type="entry name" value="4-carb_acid_sugar_kinase_N_sf"/>
</dbReference>
<evidence type="ECO:0000256" key="2">
    <source>
        <dbReference type="ARBA" id="ARBA00022679"/>
    </source>
</evidence>
<evidence type="ECO:0000256" key="1">
    <source>
        <dbReference type="ARBA" id="ARBA00005715"/>
    </source>
</evidence>
<evidence type="ECO:0000256" key="3">
    <source>
        <dbReference type="ARBA" id="ARBA00022741"/>
    </source>
</evidence>
<dbReference type="Pfam" id="PF17042">
    <property type="entry name" value="NBD_C"/>
    <property type="match status" value="1"/>
</dbReference>
<keyword evidence="6" id="KW-0119">Carbohydrate metabolism</keyword>
<gene>
    <name evidence="9" type="ORF">GA0061102_104344</name>
</gene>
<evidence type="ECO:0000313" key="9">
    <source>
        <dbReference type="EMBL" id="SCB44345.1"/>
    </source>
</evidence>